<dbReference type="Proteomes" id="UP000292052">
    <property type="component" value="Unassembled WGS sequence"/>
</dbReference>
<keyword evidence="1 4" id="KW-0489">Methyltransferase</keyword>
<dbReference type="PANTHER" id="PTHR21008">
    <property type="entry name" value="S-ADENOSYLMETHIONINE SENSOR UPSTREAM OF MTORC1-RELATED"/>
    <property type="match status" value="1"/>
</dbReference>
<dbReference type="EC" id="2.1.1.-" evidence="4"/>
<dbReference type="EMBL" id="QDEB01060482">
    <property type="protein sequence ID" value="RZC36591.1"/>
    <property type="molecule type" value="Genomic_DNA"/>
</dbReference>
<evidence type="ECO:0000256" key="1">
    <source>
        <dbReference type="ARBA" id="ARBA00022603"/>
    </source>
</evidence>
<evidence type="ECO:0000313" key="6">
    <source>
        <dbReference type="Proteomes" id="UP000292052"/>
    </source>
</evidence>
<name>A0A482VUI2_ASBVE</name>
<evidence type="ECO:0000256" key="4">
    <source>
        <dbReference type="HAMAP-Rule" id="MF_03044"/>
    </source>
</evidence>
<gene>
    <name evidence="5" type="ORF">BDFB_008721</name>
</gene>
<dbReference type="OrthoDB" id="5954793at2759"/>
<comment type="similarity">
    <text evidence="4">Belongs to the BMT2 family.</text>
</comment>
<keyword evidence="3 4" id="KW-0949">S-adenosyl-L-methionine</keyword>
<reference evidence="5 6" key="1">
    <citation type="submission" date="2017-03" db="EMBL/GenBank/DDBJ databases">
        <title>Genome of the blue death feigning beetle - Asbolus verrucosus.</title>
        <authorList>
            <person name="Rider S.D."/>
        </authorList>
    </citation>
    <scope>NUCLEOTIDE SEQUENCE [LARGE SCALE GENOMIC DNA]</scope>
    <source>
        <strain evidence="5">Butters</strain>
        <tissue evidence="5">Head and leg muscle</tissue>
    </source>
</reference>
<dbReference type="PANTHER" id="PTHR21008:SF0">
    <property type="entry name" value="S-ADENOSYLMETHIONINE SENSOR UPSTREAM OF MTORC1"/>
    <property type="match status" value="1"/>
</dbReference>
<dbReference type="GO" id="GO:1904262">
    <property type="term" value="P:negative regulation of TORC1 signaling"/>
    <property type="evidence" value="ECO:0007669"/>
    <property type="project" value="TreeGrafter"/>
</dbReference>
<dbReference type="Pfam" id="PF11968">
    <property type="entry name" value="Bmt2"/>
    <property type="match status" value="1"/>
</dbReference>
<accession>A0A482VUI2</accession>
<dbReference type="CDD" id="cd02440">
    <property type="entry name" value="AdoMet_MTases"/>
    <property type="match status" value="1"/>
</dbReference>
<keyword evidence="6" id="KW-1185">Reference proteome</keyword>
<dbReference type="InterPro" id="IPR029063">
    <property type="entry name" value="SAM-dependent_MTases_sf"/>
</dbReference>
<feature type="binding site" evidence="4">
    <location>
        <position position="125"/>
    </location>
    <ligand>
        <name>S-adenosyl-L-methionine</name>
        <dbReference type="ChEBI" id="CHEBI:59789"/>
    </ligand>
</feature>
<dbReference type="GO" id="GO:0008168">
    <property type="term" value="F:methyltransferase activity"/>
    <property type="evidence" value="ECO:0007669"/>
    <property type="project" value="UniProtKB-UniRule"/>
</dbReference>
<dbReference type="STRING" id="1661398.A0A482VUI2"/>
<evidence type="ECO:0000256" key="2">
    <source>
        <dbReference type="ARBA" id="ARBA00022679"/>
    </source>
</evidence>
<sequence length="321" mass="37139">MASADHVFLSGFIKSVHQKLRDDAKLLGTEEAWQKHCEDEDGLEKYASAMQNLATSHWENNCNKGLKATSRVEWIYQFSKKYFTKEEIRKQRQKEIEIAHKINVEINYVDPNITEERKLQVLDVGSCYNPLKKYTCFGVIPIDIAPANSDVYKCDFLNLKLTPTTHCISDSEISELQQESFDMVVFSLLLEYLPSPVQRHLCCAKAYSLLKTEGILIIVTPDSKHVGANAKIMKSWRFILAKLGLSRIKYEKLSYLHCMAFRKSLHKEVAQRWALLQDEKQFFSEMVIPQDFKKFEESHNLVDSKDNCDITLFKELPCPVE</sequence>
<proteinExistence type="inferred from homology"/>
<evidence type="ECO:0000256" key="3">
    <source>
        <dbReference type="ARBA" id="ARBA00022691"/>
    </source>
</evidence>
<organism evidence="5 6">
    <name type="scientific">Asbolus verrucosus</name>
    <name type="common">Desert ironclad beetle</name>
    <dbReference type="NCBI Taxonomy" id="1661398"/>
    <lineage>
        <taxon>Eukaryota</taxon>
        <taxon>Metazoa</taxon>
        <taxon>Ecdysozoa</taxon>
        <taxon>Arthropoda</taxon>
        <taxon>Hexapoda</taxon>
        <taxon>Insecta</taxon>
        <taxon>Pterygota</taxon>
        <taxon>Neoptera</taxon>
        <taxon>Endopterygota</taxon>
        <taxon>Coleoptera</taxon>
        <taxon>Polyphaga</taxon>
        <taxon>Cucujiformia</taxon>
        <taxon>Tenebrionidae</taxon>
        <taxon>Pimeliinae</taxon>
        <taxon>Asbolus</taxon>
    </lineage>
</organism>
<protein>
    <recommendedName>
        <fullName evidence="4">S-adenosylmethionine sensor upstream of mTORC1</fullName>
    </recommendedName>
    <alternativeName>
        <fullName evidence="4">Probable methyltransferase BMT2 homolog</fullName>
        <ecNumber evidence="4">2.1.1.-</ecNumber>
    </alternativeName>
</protein>
<dbReference type="GO" id="GO:0032259">
    <property type="term" value="P:methylation"/>
    <property type="evidence" value="ECO:0007669"/>
    <property type="project" value="UniProtKB-KW"/>
</dbReference>
<dbReference type="InterPro" id="IPR021867">
    <property type="entry name" value="Bmt2/SAMTOR"/>
</dbReference>
<comment type="function">
    <text evidence="4">S-adenosyl-L-methionine-binding protein that acts as an inhibitor of mTORC1 signaling. Acts as a sensor of S-adenosyl-L-methionine to signal methionine sufficiency to mTORC1. Probably also acts as a S-adenosyl-L-methionine-dependent methyltransferase.</text>
</comment>
<feature type="binding site" evidence="4">
    <location>
        <position position="143"/>
    </location>
    <ligand>
        <name>S-adenosyl-L-methionine</name>
        <dbReference type="ChEBI" id="CHEBI:59789"/>
    </ligand>
</feature>
<evidence type="ECO:0000313" key="5">
    <source>
        <dbReference type="EMBL" id="RZC36591.1"/>
    </source>
</evidence>
<keyword evidence="2 4" id="KW-0808">Transferase</keyword>
<dbReference type="Gene3D" id="3.40.50.150">
    <property type="entry name" value="Vaccinia Virus protein VP39"/>
    <property type="match status" value="1"/>
</dbReference>
<dbReference type="HAMAP" id="MF_03044">
    <property type="entry name" value="BMT2"/>
    <property type="match status" value="1"/>
</dbReference>
<dbReference type="SUPFAM" id="SSF53335">
    <property type="entry name" value="S-adenosyl-L-methionine-dependent methyltransferases"/>
    <property type="match status" value="1"/>
</dbReference>
<comment type="caution">
    <text evidence="5">The sequence shown here is derived from an EMBL/GenBank/DDBJ whole genome shotgun (WGS) entry which is preliminary data.</text>
</comment>
<dbReference type="AlphaFoldDB" id="A0A482VUI2"/>